<evidence type="ECO:0000313" key="3">
    <source>
        <dbReference type="Proteomes" id="UP000324832"/>
    </source>
</evidence>
<feature type="chain" id="PRO_5022961650" evidence="1">
    <location>
        <begin position="19"/>
        <end position="107"/>
    </location>
</feature>
<protein>
    <submittedName>
        <fullName evidence="2">Uncharacterized protein</fullName>
    </submittedName>
</protein>
<evidence type="ECO:0000313" key="2">
    <source>
        <dbReference type="EMBL" id="VVC95037.1"/>
    </source>
</evidence>
<keyword evidence="1" id="KW-0732">Signal</keyword>
<organism evidence="2 3">
    <name type="scientific">Leptidea sinapis</name>
    <dbReference type="NCBI Taxonomy" id="189913"/>
    <lineage>
        <taxon>Eukaryota</taxon>
        <taxon>Metazoa</taxon>
        <taxon>Ecdysozoa</taxon>
        <taxon>Arthropoda</taxon>
        <taxon>Hexapoda</taxon>
        <taxon>Insecta</taxon>
        <taxon>Pterygota</taxon>
        <taxon>Neoptera</taxon>
        <taxon>Endopterygota</taxon>
        <taxon>Lepidoptera</taxon>
        <taxon>Glossata</taxon>
        <taxon>Ditrysia</taxon>
        <taxon>Papilionoidea</taxon>
        <taxon>Pieridae</taxon>
        <taxon>Dismorphiinae</taxon>
        <taxon>Leptidea</taxon>
    </lineage>
</organism>
<accession>A0A5E4QD89</accession>
<gene>
    <name evidence="2" type="ORF">LSINAPIS_LOCUS6847</name>
</gene>
<dbReference type="Proteomes" id="UP000324832">
    <property type="component" value="Unassembled WGS sequence"/>
</dbReference>
<reference evidence="2 3" key="1">
    <citation type="submission" date="2017-07" db="EMBL/GenBank/DDBJ databases">
        <authorList>
            <person name="Talla V."/>
            <person name="Backstrom N."/>
        </authorList>
    </citation>
    <scope>NUCLEOTIDE SEQUENCE [LARGE SCALE GENOMIC DNA]</scope>
</reference>
<name>A0A5E4QD89_9NEOP</name>
<keyword evidence="3" id="KW-1185">Reference proteome</keyword>
<dbReference type="AlphaFoldDB" id="A0A5E4QD89"/>
<dbReference type="EMBL" id="FZQP02002225">
    <property type="protein sequence ID" value="VVC95037.1"/>
    <property type="molecule type" value="Genomic_DNA"/>
</dbReference>
<evidence type="ECO:0000256" key="1">
    <source>
        <dbReference type="SAM" id="SignalP"/>
    </source>
</evidence>
<feature type="signal peptide" evidence="1">
    <location>
        <begin position="1"/>
        <end position="18"/>
    </location>
</feature>
<proteinExistence type="predicted"/>
<sequence>MSLIGVFMCLSIPFTVLKSPCEPLAQIEILYKTANLLERYMPMIDRTIISLVIMLAIVSLDELVDAIIATSLTDSPWIEKGLYRITKTFRMRTSSKAMHKSTLDIMK</sequence>